<keyword evidence="6" id="KW-0479">Metal-binding</keyword>
<dbReference type="SMART" id="SM00355">
    <property type="entry name" value="ZnF_C2H2"/>
    <property type="match status" value="1"/>
</dbReference>
<gene>
    <name evidence="8" type="ORF">BCR36DRAFT_287549</name>
</gene>
<evidence type="ECO:0000313" key="8">
    <source>
        <dbReference type="EMBL" id="ORX51759.1"/>
    </source>
</evidence>
<keyword evidence="9" id="KW-1185">Reference proteome</keyword>
<proteinExistence type="inferred from homology"/>
<evidence type="ECO:0000256" key="6">
    <source>
        <dbReference type="PROSITE-ProRule" id="PRU00042"/>
    </source>
</evidence>
<keyword evidence="3" id="KW-0804">Transcription</keyword>
<dbReference type="GO" id="GO:0008270">
    <property type="term" value="F:zinc ion binding"/>
    <property type="evidence" value="ECO:0007669"/>
    <property type="project" value="UniProtKB-KW"/>
</dbReference>
<reference evidence="8 9" key="2">
    <citation type="submission" date="2016-08" db="EMBL/GenBank/DDBJ databases">
        <title>Pervasive Adenine N6-methylation of Active Genes in Fungi.</title>
        <authorList>
            <consortium name="DOE Joint Genome Institute"/>
            <person name="Mondo S.J."/>
            <person name="Dannebaum R.O."/>
            <person name="Kuo R.C."/>
            <person name="Labutti K."/>
            <person name="Haridas S."/>
            <person name="Kuo A."/>
            <person name="Salamov A."/>
            <person name="Ahrendt S.R."/>
            <person name="Lipzen A."/>
            <person name="Sullivan W."/>
            <person name="Andreopoulos W.B."/>
            <person name="Clum A."/>
            <person name="Lindquist E."/>
            <person name="Daum C."/>
            <person name="Ramamoorthy G.K."/>
            <person name="Gryganskyi A."/>
            <person name="Culley D."/>
            <person name="Magnuson J.K."/>
            <person name="James T.Y."/>
            <person name="O'Malley M.A."/>
            <person name="Stajich J.E."/>
            <person name="Spatafora J.W."/>
            <person name="Visel A."/>
            <person name="Grigoriev I.V."/>
        </authorList>
    </citation>
    <scope>NUCLEOTIDE SEQUENCE [LARGE SCALE GENOMIC DNA]</scope>
    <source>
        <strain evidence="9">finn</strain>
    </source>
</reference>
<dbReference type="GO" id="GO:1990527">
    <property type="term" value="C:Tec1p-Ste12p-Dig1p complex"/>
    <property type="evidence" value="ECO:0007669"/>
    <property type="project" value="TreeGrafter"/>
</dbReference>
<organism evidence="8 9">
    <name type="scientific">Piromyces finnis</name>
    <dbReference type="NCBI Taxonomy" id="1754191"/>
    <lineage>
        <taxon>Eukaryota</taxon>
        <taxon>Fungi</taxon>
        <taxon>Fungi incertae sedis</taxon>
        <taxon>Chytridiomycota</taxon>
        <taxon>Chytridiomycota incertae sedis</taxon>
        <taxon>Neocallimastigomycetes</taxon>
        <taxon>Neocallimastigales</taxon>
        <taxon>Neocallimastigaceae</taxon>
        <taxon>Piromyces</taxon>
    </lineage>
</organism>
<dbReference type="Proteomes" id="UP000193719">
    <property type="component" value="Unassembled WGS sequence"/>
</dbReference>
<dbReference type="InterPro" id="IPR013087">
    <property type="entry name" value="Znf_C2H2_type"/>
</dbReference>
<comment type="caution">
    <text evidence="8">The sequence shown here is derived from an EMBL/GenBank/DDBJ whole genome shotgun (WGS) entry which is preliminary data.</text>
</comment>
<dbReference type="EMBL" id="MCFH01000017">
    <property type="protein sequence ID" value="ORX51759.1"/>
    <property type="molecule type" value="Genomic_DNA"/>
</dbReference>
<dbReference type="AlphaFoldDB" id="A0A1Y1VC83"/>
<accession>A0A1Y1VC83</accession>
<dbReference type="InterPro" id="IPR003120">
    <property type="entry name" value="Ste12"/>
</dbReference>
<evidence type="ECO:0000256" key="2">
    <source>
        <dbReference type="ARBA" id="ARBA00023015"/>
    </source>
</evidence>
<protein>
    <submittedName>
        <fullName evidence="8">STE-domain-containing protein</fullName>
    </submittedName>
</protein>
<keyword evidence="4" id="KW-0539">Nucleus</keyword>
<sequence length="284" mass="33596">MENKSQTPLKTLEELNYFLTNAPKNWKVGDVIKRFQIYEHDYISCVFWENQHFITGTDIVKALTYRFKIQGHEIKNVKKFEEGIFSDLRNLKPGIDSSLEEPKSPFLELLYKHKCIRTQKKQKVFFWYSVPYDRLYQDVLKRDKKRELNGKKSNIVIDKSKFPVVKKEVSKSPEPVEDTELTMVKSEIDMNESPCPSIIYTKWVDETQKLSSNYEEEIKVKKEESTTNPQLKKVKKGKKYIITKYFAKGQVNNSSLKFVCDKKDCNKKFKKLEELVKHKKFVHG</sequence>
<dbReference type="GO" id="GO:1990526">
    <property type="term" value="C:Ste12p-Dig1p-Dig2p complex"/>
    <property type="evidence" value="ECO:0007669"/>
    <property type="project" value="TreeGrafter"/>
</dbReference>
<dbReference type="InterPro" id="IPR052127">
    <property type="entry name" value="STE12_transcription_factor"/>
</dbReference>
<comment type="similarity">
    <text evidence="5">Belongs to the STE12 transcription factor family.</text>
</comment>
<name>A0A1Y1VC83_9FUNG</name>
<feature type="domain" description="C2H2-type" evidence="7">
    <location>
        <begin position="258"/>
        <end position="284"/>
    </location>
</feature>
<evidence type="ECO:0000256" key="4">
    <source>
        <dbReference type="ARBA" id="ARBA00023242"/>
    </source>
</evidence>
<dbReference type="PANTHER" id="PTHR47427">
    <property type="entry name" value="PROTEIN STE12"/>
    <property type="match status" value="1"/>
</dbReference>
<evidence type="ECO:0000256" key="5">
    <source>
        <dbReference type="ARBA" id="ARBA00024345"/>
    </source>
</evidence>
<comment type="subcellular location">
    <subcellularLocation>
        <location evidence="1">Nucleus</location>
    </subcellularLocation>
</comment>
<dbReference type="Pfam" id="PF02200">
    <property type="entry name" value="STE"/>
    <property type="match status" value="1"/>
</dbReference>
<dbReference type="GO" id="GO:0003700">
    <property type="term" value="F:DNA-binding transcription factor activity"/>
    <property type="evidence" value="ECO:0007669"/>
    <property type="project" value="InterPro"/>
</dbReference>
<dbReference type="OrthoDB" id="1095242at2759"/>
<evidence type="ECO:0000313" key="9">
    <source>
        <dbReference type="Proteomes" id="UP000193719"/>
    </source>
</evidence>
<evidence type="ECO:0000259" key="7">
    <source>
        <dbReference type="PROSITE" id="PS50157"/>
    </source>
</evidence>
<dbReference type="PROSITE" id="PS50157">
    <property type="entry name" value="ZINC_FINGER_C2H2_2"/>
    <property type="match status" value="1"/>
</dbReference>
<keyword evidence="6" id="KW-0862">Zinc</keyword>
<dbReference type="SMART" id="SM00424">
    <property type="entry name" value="STE"/>
    <property type="match status" value="1"/>
</dbReference>
<dbReference type="PANTHER" id="PTHR47427:SF1">
    <property type="entry name" value="PROTEIN STE12"/>
    <property type="match status" value="1"/>
</dbReference>
<evidence type="ECO:0000256" key="1">
    <source>
        <dbReference type="ARBA" id="ARBA00004123"/>
    </source>
</evidence>
<keyword evidence="2" id="KW-0805">Transcription regulation</keyword>
<keyword evidence="6" id="KW-0863">Zinc-finger</keyword>
<evidence type="ECO:0000256" key="3">
    <source>
        <dbReference type="ARBA" id="ARBA00023163"/>
    </source>
</evidence>
<reference evidence="8 9" key="1">
    <citation type="submission" date="2016-08" db="EMBL/GenBank/DDBJ databases">
        <title>Genomes of anaerobic fungi encode conserved fungal cellulosomes for biomass hydrolysis.</title>
        <authorList>
            <consortium name="DOE Joint Genome Institute"/>
            <person name="Haitjema C.H."/>
            <person name="Gilmore S.P."/>
            <person name="Henske J.K."/>
            <person name="Solomon K.V."/>
            <person name="De Groot R."/>
            <person name="Kuo A."/>
            <person name="Mondo S.J."/>
            <person name="Salamov A.A."/>
            <person name="Labutti K."/>
            <person name="Zhao Z."/>
            <person name="Chiniquy J."/>
            <person name="Barry K."/>
            <person name="Brewer H.M."/>
            <person name="Purvine S.O."/>
            <person name="Wright A.T."/>
            <person name="Boxma B."/>
            <person name="Van Alen T."/>
            <person name="Hackstein J.H."/>
            <person name="Baker S.E."/>
            <person name="Grigoriev I.V."/>
            <person name="O'Malley M.A."/>
        </authorList>
    </citation>
    <scope>NUCLEOTIDE SEQUENCE [LARGE SCALE GENOMIC DNA]</scope>
    <source>
        <strain evidence="9">finn</strain>
    </source>
</reference>
<dbReference type="STRING" id="1754191.A0A1Y1VC83"/>
<dbReference type="PROSITE" id="PS00028">
    <property type="entry name" value="ZINC_FINGER_C2H2_1"/>
    <property type="match status" value="1"/>
</dbReference>
<dbReference type="GO" id="GO:0005634">
    <property type="term" value="C:nucleus"/>
    <property type="evidence" value="ECO:0007669"/>
    <property type="project" value="UniProtKB-SubCell"/>
</dbReference>